<dbReference type="SUPFAM" id="SSF81901">
    <property type="entry name" value="HCP-like"/>
    <property type="match status" value="1"/>
</dbReference>
<evidence type="ECO:0000313" key="6">
    <source>
        <dbReference type="EMBL" id="CAA7268641.1"/>
    </source>
</evidence>
<organism evidence="6 7">
    <name type="scientific">Cyclocybe aegerita</name>
    <name type="common">Black poplar mushroom</name>
    <name type="synonym">Agrocybe aegerita</name>
    <dbReference type="NCBI Taxonomy" id="1973307"/>
    <lineage>
        <taxon>Eukaryota</taxon>
        <taxon>Fungi</taxon>
        <taxon>Dikarya</taxon>
        <taxon>Basidiomycota</taxon>
        <taxon>Agaricomycotina</taxon>
        <taxon>Agaricomycetes</taxon>
        <taxon>Agaricomycetidae</taxon>
        <taxon>Agaricales</taxon>
        <taxon>Agaricineae</taxon>
        <taxon>Bolbitiaceae</taxon>
        <taxon>Cyclocybe</taxon>
    </lineage>
</organism>
<evidence type="ECO:0000259" key="5">
    <source>
        <dbReference type="Pfam" id="PF12770"/>
    </source>
</evidence>
<dbReference type="SUPFAM" id="SSF48452">
    <property type="entry name" value="TPR-like"/>
    <property type="match status" value="1"/>
</dbReference>
<dbReference type="GO" id="GO:0005829">
    <property type="term" value="C:cytosol"/>
    <property type="evidence" value="ECO:0007669"/>
    <property type="project" value="TreeGrafter"/>
</dbReference>
<dbReference type="Gene3D" id="3.30.420.40">
    <property type="match status" value="2"/>
</dbReference>
<dbReference type="InterPro" id="IPR024983">
    <property type="entry name" value="CHAT_dom"/>
</dbReference>
<comment type="caution">
    <text evidence="6">The sequence shown here is derived from an EMBL/GenBank/DDBJ whole genome shotgun (WGS) entry which is preliminary data.</text>
</comment>
<reference evidence="6 7" key="1">
    <citation type="submission" date="2020-01" db="EMBL/GenBank/DDBJ databases">
        <authorList>
            <person name="Gupta K D."/>
        </authorList>
    </citation>
    <scope>NUCLEOTIDE SEQUENCE [LARGE SCALE GENOMIC DNA]</scope>
</reference>
<keyword evidence="1" id="KW-0547">Nucleotide-binding</keyword>
<dbReference type="Pfam" id="PF12770">
    <property type="entry name" value="CHAT"/>
    <property type="match status" value="1"/>
</dbReference>
<dbReference type="InterPro" id="IPR013126">
    <property type="entry name" value="Hsp_70_fam"/>
</dbReference>
<feature type="compositionally biased region" description="Basic and acidic residues" evidence="4">
    <location>
        <begin position="1374"/>
        <end position="1383"/>
    </location>
</feature>
<dbReference type="GO" id="GO:0005524">
    <property type="term" value="F:ATP binding"/>
    <property type="evidence" value="ECO:0007669"/>
    <property type="project" value="UniProtKB-KW"/>
</dbReference>
<dbReference type="GO" id="GO:0005634">
    <property type="term" value="C:nucleus"/>
    <property type="evidence" value="ECO:0007669"/>
    <property type="project" value="TreeGrafter"/>
</dbReference>
<sequence>MENFALGIDLGNETIKISYGSRVPSGGAGTLKALSFPARVGVGSRKRLFGDAAKPGFPTTIHSLKRLVSSYQEKMLQQSLPYMNSNEDSNSTLLAMMLGHIRRKIEDESGCPAVIDTVLAVPRWYTDTHLQTLADCAVISGLHPVGFITDIVGIALGYGIAQMGVLENATRPRVVAFLDIGESDCASAVVTYTEGCMKVHEVITDPDIGGKDVDRLLLKHFSYQPQNQGSVRLEDEKTQVPLLKECEKLKKLSSDAKSKQSIDFSSITRVTSDKFELTEGQFQNIIADWLERVFDPLQVVLTLSGIEESEVDALELVGGSSQLACVLEHARKRFGETIPNISAKPSLSAANGAANACSLIRVRQRNAPIMYDTQITPFEMRWAAPFDDKQDPWLPLDHEYRLDDLQLVSLMESELAMEEADKLARSTQAMHEELVEQISKLSEEVLKLDPNTQTAIIENVHKTIDCAVRWMTSNEEKSGPLYDAHFQALRAAENQIESATTSRGGSSKDLYSSLRPMPATVPVKIEDETGFTPDQRRVHMFDMGTYLIAQYAQFEKIEHIEEAIPCLETALELLKGSTSYAAEATDYHECLASAFSYRFEYRANEPDVESAIRHCRYALEAAGKIGLRAIKATNNLGLSLCRRYEYLTKSEDLDEAISLLWKVVQSSPDSASAKPQYLSNLGAALCRRFEAKGDKVDIDKALPLCRRAAEIVRSPSYAQMAFFGREDTRLKCLSSLGTALRSRFDRFREVHADIDDAIRFCEDAVQSARALGKEQPTFSHALGTVLRSRFEVSGNINDIDPAIAACEDAVRLTQKGHPEHPNYLAGLSICLATRYDRFGRADDIRRSLELAEEAVSEMPDGRPLCFATLGRGLAMRFEQLGEITDIDKAIRVQQKAVDQLPESHVSLPTCLDNLARSLSRRFTKLFQMSDIEKAISEERRAMALLPKVHPERFLITVNLGGHFFTKFNRTKKKEDIQMALEANRDAMKLLPDNHPNQSILECALATTLVGHFNSTEEQSALDEAIELHRRAAERTNDKNPHKIAYIGNLSNALIKRYTTRHQETDINEAVACMEEATKMVPEDHPERPATLRVLADALITRYLHLHVSSDLERATSIYSQAAKSHAGAPWTRFIAAKNWVTCAKGGKHSTLRDAYDCWLDLLPRVAWIGLRLEDRREEIMKMGSIACEAAAEAISMGDFKTAVTWLEKGRFIIWSQGLSLRNPMDDLKAAHPELAQRAMEVSMALERSVNDGSQLGNKNHPDLYNAEKVAGRQRRFADAWDKLLGVIRSKKDFKNFLLPRTFAELIKSAENHPVAIINPSESRCDALVLNKGRVQHVGLTLTYEQVKTMLQQLRTMLRTSGREWRGTGLETSPDVERDFDPRGGRKAVSPPSKPDNWTEFLLALWREIARPVLQALQLRPSSDPPPGDYRERKASISVHNYAISSYTPTLGLLLIQRPSMSQSSVPNVLVVGVSRADIPGVNVSPLPMDGNATLDNILKSIISCSVVHLACHAHQHLLDPLSSAFLVHGEKLLLSKIVEASSKKAELAILSACQTAKGDENTPDEAIHLAGGMLFAGFPTVIATMWAIDDYDAPEVTKAIYEATSCGIGVASDCGIHARARGGICKMGPFRLSWYLRQEVCRVWGLFNCGRYPYSSESE</sequence>
<dbReference type="Pfam" id="PF00012">
    <property type="entry name" value="HSP70"/>
    <property type="match status" value="1"/>
</dbReference>
<dbReference type="OrthoDB" id="9991317at2759"/>
<dbReference type="Gene3D" id="3.30.30.30">
    <property type="match status" value="1"/>
</dbReference>
<feature type="coiled-coil region" evidence="3">
    <location>
        <begin position="417"/>
        <end position="444"/>
    </location>
</feature>
<dbReference type="Gene3D" id="3.90.640.10">
    <property type="entry name" value="Actin, Chain A, domain 4"/>
    <property type="match status" value="1"/>
</dbReference>
<dbReference type="InterPro" id="IPR011990">
    <property type="entry name" value="TPR-like_helical_dom_sf"/>
</dbReference>
<dbReference type="InterPro" id="IPR043129">
    <property type="entry name" value="ATPase_NBD"/>
</dbReference>
<keyword evidence="3" id="KW-0175">Coiled coil</keyword>
<proteinExistence type="predicted"/>
<name>A0A8S0XYG9_CYCAE</name>
<dbReference type="Gene3D" id="1.25.40.10">
    <property type="entry name" value="Tetratricopeptide repeat domain"/>
    <property type="match status" value="2"/>
</dbReference>
<accession>A0A8S0XYG9</accession>
<dbReference type="Proteomes" id="UP000467700">
    <property type="component" value="Unassembled WGS sequence"/>
</dbReference>
<evidence type="ECO:0000313" key="7">
    <source>
        <dbReference type="Proteomes" id="UP000467700"/>
    </source>
</evidence>
<protein>
    <recommendedName>
        <fullName evidence="5">CHAT domain-containing protein</fullName>
    </recommendedName>
</protein>
<evidence type="ECO:0000256" key="1">
    <source>
        <dbReference type="ARBA" id="ARBA00022741"/>
    </source>
</evidence>
<evidence type="ECO:0000256" key="2">
    <source>
        <dbReference type="ARBA" id="ARBA00022840"/>
    </source>
</evidence>
<dbReference type="PANTHER" id="PTHR45639:SF32">
    <property type="entry name" value="HEAT SHOCK PROTEIN PDR13"/>
    <property type="match status" value="1"/>
</dbReference>
<keyword evidence="7" id="KW-1185">Reference proteome</keyword>
<dbReference type="EMBL" id="CACVBS010000068">
    <property type="protein sequence ID" value="CAA7268641.1"/>
    <property type="molecule type" value="Genomic_DNA"/>
</dbReference>
<dbReference type="PANTHER" id="PTHR45639">
    <property type="entry name" value="HSC70CB, ISOFORM G-RELATED"/>
    <property type="match status" value="1"/>
</dbReference>
<dbReference type="SUPFAM" id="SSF53067">
    <property type="entry name" value="Actin-like ATPase domain"/>
    <property type="match status" value="2"/>
</dbReference>
<feature type="region of interest" description="Disordered" evidence="4">
    <location>
        <begin position="1364"/>
        <end position="1392"/>
    </location>
</feature>
<keyword evidence="2" id="KW-0067">ATP-binding</keyword>
<gene>
    <name evidence="6" type="ORF">AAE3_LOCUS10682</name>
</gene>
<evidence type="ECO:0000256" key="3">
    <source>
        <dbReference type="SAM" id="Coils"/>
    </source>
</evidence>
<evidence type="ECO:0000256" key="4">
    <source>
        <dbReference type="SAM" id="MobiDB-lite"/>
    </source>
</evidence>
<dbReference type="GO" id="GO:0140662">
    <property type="term" value="F:ATP-dependent protein folding chaperone"/>
    <property type="evidence" value="ECO:0007669"/>
    <property type="project" value="InterPro"/>
</dbReference>
<feature type="domain" description="CHAT" evidence="5">
    <location>
        <begin position="1485"/>
        <end position="1604"/>
    </location>
</feature>